<name>A0A2H0RFM8_9BACT</name>
<evidence type="ECO:0000256" key="1">
    <source>
        <dbReference type="SAM" id="Phobius"/>
    </source>
</evidence>
<sequence length="246" mass="27489">METQEDVSKKIWPLFMFAGMLVLAGFFWLQDVFSSNPENDLSQKDNNQIEAPPDTVDLRKHFTAVSWSLFDEADQSSSEGLPQFRAYKESELLIDSKEQAVTLRQYAEDLAYALTAFTDKNQPSEAEALLHEYENGDGAGLAILAERRDTHLRTTEALLGVTVPKSLAGYHLAIVNSTSRMNYLAENMLLVNENPLLALTSGRIFNTEGNRFIEHLTRMNGALASRGIRLEERVGATLYINASTLP</sequence>
<evidence type="ECO:0000313" key="2">
    <source>
        <dbReference type="EMBL" id="PIR44605.1"/>
    </source>
</evidence>
<evidence type="ECO:0000313" key="3">
    <source>
        <dbReference type="Proteomes" id="UP000228767"/>
    </source>
</evidence>
<accession>A0A2H0RFM8</accession>
<dbReference type="EMBL" id="PCYI01000025">
    <property type="protein sequence ID" value="PIR44605.1"/>
    <property type="molecule type" value="Genomic_DNA"/>
</dbReference>
<comment type="caution">
    <text evidence="2">The sequence shown here is derived from an EMBL/GenBank/DDBJ whole genome shotgun (WGS) entry which is preliminary data.</text>
</comment>
<organism evidence="2 3">
    <name type="scientific">Candidatus Vogelbacteria bacterium CG10_big_fil_rev_8_21_14_0_10_51_16</name>
    <dbReference type="NCBI Taxonomy" id="1975045"/>
    <lineage>
        <taxon>Bacteria</taxon>
        <taxon>Candidatus Vogeliibacteriota</taxon>
    </lineage>
</organism>
<keyword evidence="1" id="KW-0812">Transmembrane</keyword>
<dbReference type="AlphaFoldDB" id="A0A2H0RFM8"/>
<keyword evidence="1" id="KW-0472">Membrane</keyword>
<gene>
    <name evidence="2" type="ORF">COV10_03825</name>
</gene>
<reference evidence="2 3" key="1">
    <citation type="submission" date="2017-09" db="EMBL/GenBank/DDBJ databases">
        <title>Depth-based differentiation of microbial function through sediment-hosted aquifers and enrichment of novel symbionts in the deep terrestrial subsurface.</title>
        <authorList>
            <person name="Probst A.J."/>
            <person name="Ladd B."/>
            <person name="Jarett J.K."/>
            <person name="Geller-Mcgrath D.E."/>
            <person name="Sieber C.M."/>
            <person name="Emerson J.B."/>
            <person name="Anantharaman K."/>
            <person name="Thomas B.C."/>
            <person name="Malmstrom R."/>
            <person name="Stieglmeier M."/>
            <person name="Klingl A."/>
            <person name="Woyke T."/>
            <person name="Ryan C.M."/>
            <person name="Banfield J.F."/>
        </authorList>
    </citation>
    <scope>NUCLEOTIDE SEQUENCE [LARGE SCALE GENOMIC DNA]</scope>
    <source>
        <strain evidence="2">CG10_big_fil_rev_8_21_14_0_10_51_16</strain>
    </source>
</reference>
<proteinExistence type="predicted"/>
<keyword evidence="1" id="KW-1133">Transmembrane helix</keyword>
<feature type="transmembrane region" description="Helical" evidence="1">
    <location>
        <begin position="12"/>
        <end position="29"/>
    </location>
</feature>
<protein>
    <submittedName>
        <fullName evidence="2">Uncharacterized protein</fullName>
    </submittedName>
</protein>
<dbReference type="Proteomes" id="UP000228767">
    <property type="component" value="Unassembled WGS sequence"/>
</dbReference>